<dbReference type="InterPro" id="IPR011990">
    <property type="entry name" value="TPR-like_helical_dom_sf"/>
</dbReference>
<feature type="chain" id="PRO_5041216711" evidence="6">
    <location>
        <begin position="24"/>
        <end position="633"/>
    </location>
</feature>
<evidence type="ECO:0000256" key="5">
    <source>
        <dbReference type="ARBA" id="ARBA00023237"/>
    </source>
</evidence>
<keyword evidence="3 6" id="KW-0732">Signal</keyword>
<dbReference type="Pfam" id="PF07980">
    <property type="entry name" value="SusD_RagB"/>
    <property type="match status" value="1"/>
</dbReference>
<dbReference type="Proteomes" id="UP001055048">
    <property type="component" value="Unassembled WGS sequence"/>
</dbReference>
<keyword evidence="5" id="KW-0998">Cell outer membrane</keyword>
<dbReference type="InterPro" id="IPR033985">
    <property type="entry name" value="SusD-like_N"/>
</dbReference>
<dbReference type="RefSeq" id="WP_244074139.1">
    <property type="nucleotide sequence ID" value="NZ_BQNL01000001.1"/>
</dbReference>
<evidence type="ECO:0000259" key="8">
    <source>
        <dbReference type="Pfam" id="PF14322"/>
    </source>
</evidence>
<evidence type="ECO:0000256" key="6">
    <source>
        <dbReference type="SAM" id="SignalP"/>
    </source>
</evidence>
<evidence type="ECO:0000259" key="7">
    <source>
        <dbReference type="Pfam" id="PF07980"/>
    </source>
</evidence>
<gene>
    <name evidence="9" type="ORF">CE91St12_07380</name>
</gene>
<reference evidence="9" key="1">
    <citation type="submission" date="2022-01" db="EMBL/GenBank/DDBJ databases">
        <title>Novel bile acid biosynthetic pathways are enriched in the microbiome of centenarians.</title>
        <authorList>
            <person name="Sato Y."/>
            <person name="Atarashi K."/>
            <person name="Plichta R.D."/>
            <person name="Arai Y."/>
            <person name="Sasajima S."/>
            <person name="Kearney M.S."/>
            <person name="Suda W."/>
            <person name="Takeshita K."/>
            <person name="Sasaki T."/>
            <person name="Okamoto S."/>
            <person name="Skelly N.A."/>
            <person name="Okamura Y."/>
            <person name="Vlamakis H."/>
            <person name="Li Y."/>
            <person name="Tanoue T."/>
            <person name="Takei H."/>
            <person name="Nittono H."/>
            <person name="Narushima S."/>
            <person name="Irie J."/>
            <person name="Itoh H."/>
            <person name="Moriya K."/>
            <person name="Sugiura Y."/>
            <person name="Suematsu M."/>
            <person name="Moritoki N."/>
            <person name="Shibata S."/>
            <person name="Littman R.D."/>
            <person name="Fischbach A.M."/>
            <person name="Uwamino Y."/>
            <person name="Inoue T."/>
            <person name="Honda A."/>
            <person name="Hattori M."/>
            <person name="Murai T."/>
            <person name="Xavier J.R."/>
            <person name="Hirose N."/>
            <person name="Honda K."/>
        </authorList>
    </citation>
    <scope>NUCLEOTIDE SEQUENCE</scope>
    <source>
        <strain evidence="9">CE91-St12</strain>
    </source>
</reference>
<dbReference type="SUPFAM" id="SSF48452">
    <property type="entry name" value="TPR-like"/>
    <property type="match status" value="1"/>
</dbReference>
<protein>
    <submittedName>
        <fullName evidence="9">Glycan metabolism protein RagB</fullName>
    </submittedName>
</protein>
<evidence type="ECO:0000256" key="2">
    <source>
        <dbReference type="ARBA" id="ARBA00006275"/>
    </source>
</evidence>
<accession>A0AA37JQ15</accession>
<sequence length="633" mass="72007">MKKMLNFKYVIAGFLLVLCGACSDFLDLEPKNKIPGESVLSDPNGIKSFLADLYYGSPIEDFVYMPAAGFNARGNTGSLTLAQYALEAIHSEWPNWNQFANDWWNKGYFLNRNINLLMTYIPNLDISVEEKDALMGEAHFLRAYTYFGLAKRYGGVSIITKYQEFEPNTDNLKVPRSTEKETWDFVMEECDRAIRLLPETRNNPSEEKRRATKWTAYALKSRAALHAASVAKYWDKAPLEGEAVDKNFVGLDKSDASRYYQACIDASKAIIASNRFGLYKAHPGSVQEAIANYRALFTDPNVAGEEAIFIKGYGAPGTRIAHDYDAWNNPNQNAEGFPHRGRTNPILELIDLYEDYTNPGHAAPIITTEDGKVSDNEGYRPYVAYRHFDSPEEIFKHKDARFFACITYPNSVWKGKKIVIQGGVIKPNGDLMSSPGACEHNGKTYYTFGAQFSKDYSGFDGTPNCTRTGFLMRKFLNENLTVTKELQSTTDFMDFRYAEILLNFAEAVVEKGETDGNLLDMAKKGLNDLRKRAAHTTEVDLTLDNVLRERRIELAFENKGYWDLIRRRDFHSEFDNRRKMALVPMIDLRGEKPQYIFVRKFVPGANSCTFQTHHYYRHIPGTSTNGLTQNPKH</sequence>
<evidence type="ECO:0000256" key="1">
    <source>
        <dbReference type="ARBA" id="ARBA00004442"/>
    </source>
</evidence>
<dbReference type="Gene3D" id="1.25.40.390">
    <property type="match status" value="1"/>
</dbReference>
<evidence type="ECO:0000256" key="3">
    <source>
        <dbReference type="ARBA" id="ARBA00022729"/>
    </source>
</evidence>
<dbReference type="GO" id="GO:0009279">
    <property type="term" value="C:cell outer membrane"/>
    <property type="evidence" value="ECO:0007669"/>
    <property type="project" value="UniProtKB-SubCell"/>
</dbReference>
<comment type="subcellular location">
    <subcellularLocation>
        <location evidence="1">Cell outer membrane</location>
    </subcellularLocation>
</comment>
<feature type="signal peptide" evidence="6">
    <location>
        <begin position="1"/>
        <end position="23"/>
    </location>
</feature>
<evidence type="ECO:0000256" key="4">
    <source>
        <dbReference type="ARBA" id="ARBA00023136"/>
    </source>
</evidence>
<evidence type="ECO:0000313" key="10">
    <source>
        <dbReference type="Proteomes" id="UP001055048"/>
    </source>
</evidence>
<keyword evidence="4" id="KW-0472">Membrane</keyword>
<comment type="caution">
    <text evidence="9">The sequence shown here is derived from an EMBL/GenBank/DDBJ whole genome shotgun (WGS) entry which is preliminary data.</text>
</comment>
<organism evidence="9 10">
    <name type="scientific">Bacteroides uniformis</name>
    <dbReference type="NCBI Taxonomy" id="820"/>
    <lineage>
        <taxon>Bacteria</taxon>
        <taxon>Pseudomonadati</taxon>
        <taxon>Bacteroidota</taxon>
        <taxon>Bacteroidia</taxon>
        <taxon>Bacteroidales</taxon>
        <taxon>Bacteroidaceae</taxon>
        <taxon>Bacteroides</taxon>
    </lineage>
</organism>
<proteinExistence type="inferred from homology"/>
<dbReference type="EMBL" id="BQNL01000001">
    <property type="protein sequence ID" value="GKH12528.1"/>
    <property type="molecule type" value="Genomic_DNA"/>
</dbReference>
<feature type="domain" description="RagB/SusD" evidence="7">
    <location>
        <begin position="306"/>
        <end position="576"/>
    </location>
</feature>
<dbReference type="AlphaFoldDB" id="A0AA37JQ15"/>
<comment type="similarity">
    <text evidence="2">Belongs to the SusD family.</text>
</comment>
<dbReference type="Pfam" id="PF14322">
    <property type="entry name" value="SusD-like_3"/>
    <property type="match status" value="1"/>
</dbReference>
<name>A0AA37JQ15_BACUN</name>
<dbReference type="InterPro" id="IPR012944">
    <property type="entry name" value="SusD_RagB_dom"/>
</dbReference>
<evidence type="ECO:0000313" key="9">
    <source>
        <dbReference type="EMBL" id="GKH12528.1"/>
    </source>
</evidence>
<feature type="domain" description="SusD-like N-terminal" evidence="8">
    <location>
        <begin position="24"/>
        <end position="224"/>
    </location>
</feature>